<dbReference type="SMART" id="SM00710">
    <property type="entry name" value="PbH1"/>
    <property type="match status" value="6"/>
</dbReference>
<feature type="domain" description="Cadherin" evidence="1">
    <location>
        <begin position="975"/>
        <end position="1122"/>
    </location>
</feature>
<dbReference type="InterPro" id="IPR029058">
    <property type="entry name" value="AB_hydrolase_fold"/>
</dbReference>
<dbReference type="GO" id="GO:0007156">
    <property type="term" value="P:homophilic cell adhesion via plasma membrane adhesion molecules"/>
    <property type="evidence" value="ECO:0007669"/>
    <property type="project" value="InterPro"/>
</dbReference>
<evidence type="ECO:0000313" key="3">
    <source>
        <dbReference type="Proteomes" id="UP000260644"/>
    </source>
</evidence>
<dbReference type="PANTHER" id="PTHR46182">
    <property type="entry name" value="FI19480P1"/>
    <property type="match status" value="1"/>
</dbReference>
<proteinExistence type="predicted"/>
<dbReference type="InterPro" id="IPR011050">
    <property type="entry name" value="Pectin_lyase_fold/virulence"/>
</dbReference>
<dbReference type="RefSeq" id="WP_116978225.1">
    <property type="nucleotide sequence ID" value="NZ_QPMM01000013.1"/>
</dbReference>
<dbReference type="EMBL" id="QPMM01000013">
    <property type="protein sequence ID" value="RFS19571.1"/>
    <property type="molecule type" value="Genomic_DNA"/>
</dbReference>
<sequence>MNNRFFPKGIHPLNTCSWFVLVVILVGWCNLAIGQTFTAKSFNEASMSNIKGYYEYLPANYNPADGKKYPLIIFFHGNGELASTSPLSSVLRNGLPQKINDGLFPKSFTVNNQEFSFIVACPQFNTWPGSADATKFKDWLVSKYNVDVNRIYITGLSMGGGETWGALCENGGSKAFAAAVTVCGYYPPTPELAQIVATNKTPVWALHNKTDPNSDPNWSINWVKYINSSNPAPVVPAKLTIFNKDGHDAWSQAYDPLYKENGMNIYEWMLQYSLGGTSNPPANTGGKRIVVPMSNSSNGRAEIYYPDAMTTFKVQPGDTLCIAAGEYESVYLGNLTGTPEKPIVITNCGGLVKLGVRNQTTAAVFNAPTCRYIEISGSGDKNYEYGFDINGTNINGLKIFGITFGLGSSDFDVHHLYIHDGNILLQAKTLQTCARPEFLEGSFVMKNVKIHNLKCRNSEGEGFYIGNTHYFWNDGACTNLRSHWIENLWVYNNDLENIGADGIQIAMAKNGDNRVFNNRLVNYGTTKNEAQGYGILLGSGCSMKVYNNFVKTGFMPGITVFGSGVNDVFNNVISDIYTEGINVADKIPANTTPDLFPPPTANIYNNTIVGTDGGKDAMKVYAYQTTIGHQVYNNLMIQNGTPYDYPGTGMYIKGAEPIKLTASNNLCYSTAQAAGVVDSASANFRLLATSPALNAGRDMSDFNLKTDFDGTARPQQNIYDVGAFEGISNSQPQPPVANAGSNITITLPTSSVTLNGNASTPAPGSSISKYNWVKTSGPSSGTITTATAATTTVTGLTAGTYVYTLTVTDKNGLTSSASVTVIVNEALKAPVANAGSNITITLPTSSVTLNGSASTPAPGSSISKYNWVKTSGPSSGTITTATAATTTVTGLTAGTYVYTLTVTDKNGLTNSASVTVIVNEALKAPVANAGNNVTITLPESTITLDASASTPAPGSSIDKVNWIKVSGPSAGTITSPAATQTTVTSLTIAGTYVFQVTVTDKNGLSASATVNITVNPANIPPVANAGNDQTIVLPTNTTVLDGSLSTDADGRIVSWSWTKTSGPAGGLISTPGLPATEIRQLQEGIYVFTLSVKDDKGATATATVKVTVLPASTNPPDQPPVAATRGDKTIQLPENVVFADGSLSYDLKNTIVNYEWAQLSGPATAVITSQGQSQTYLTGLKEGVYQFKLTVTNDLQLTGITTFTVTVLPPVVDHVGDTVILFPNPATTLLRLKVGRSGSEILNLFIYDIYGRRVYQNVYSNAGSFQIELPITNLPKGMYFIELLDNSKRFYWKGRFIKAAE</sequence>
<evidence type="ECO:0000259" key="1">
    <source>
        <dbReference type="PROSITE" id="PS50268"/>
    </source>
</evidence>
<dbReference type="Gene3D" id="2.60.40.10">
    <property type="entry name" value="Immunoglobulins"/>
    <property type="match status" value="5"/>
</dbReference>
<keyword evidence="3" id="KW-1185">Reference proteome</keyword>
<dbReference type="InterPro" id="IPR035986">
    <property type="entry name" value="PKD_dom_sf"/>
</dbReference>
<comment type="caution">
    <text evidence="2">The sequence shown here is derived from an EMBL/GenBank/DDBJ whole genome shotgun (WGS) entry which is preliminary data.</text>
</comment>
<dbReference type="InterPro" id="IPR006626">
    <property type="entry name" value="PbH1"/>
</dbReference>
<dbReference type="NCBIfam" id="TIGR04183">
    <property type="entry name" value="Por_Secre_tail"/>
    <property type="match status" value="1"/>
</dbReference>
<dbReference type="Gene3D" id="3.40.50.1820">
    <property type="entry name" value="alpha/beta hydrolase"/>
    <property type="match status" value="1"/>
</dbReference>
<accession>A0A3E1Y4G6</accession>
<dbReference type="InterPro" id="IPR026444">
    <property type="entry name" value="Secre_tail"/>
</dbReference>
<evidence type="ECO:0000313" key="2">
    <source>
        <dbReference type="EMBL" id="RFS19571.1"/>
    </source>
</evidence>
<dbReference type="FunFam" id="2.60.40.10:FF:000257">
    <property type="entry name" value="Dyslexia-associated protein KIAA0319-like"/>
    <property type="match status" value="3"/>
</dbReference>
<dbReference type="PROSITE" id="PS50268">
    <property type="entry name" value="CADHERIN_2"/>
    <property type="match status" value="1"/>
</dbReference>
<dbReference type="GO" id="GO:0031410">
    <property type="term" value="C:cytoplasmic vesicle"/>
    <property type="evidence" value="ECO:0007669"/>
    <property type="project" value="TreeGrafter"/>
</dbReference>
<dbReference type="InterPro" id="IPR002126">
    <property type="entry name" value="Cadherin-like_dom"/>
</dbReference>
<name>A0A3E1Y4G6_9BACT</name>
<dbReference type="Gene3D" id="2.160.20.10">
    <property type="entry name" value="Single-stranded right-handed beta-helix, Pectin lyase-like"/>
    <property type="match status" value="1"/>
</dbReference>
<dbReference type="Pfam" id="PF22352">
    <property type="entry name" value="K319L-like_PKD"/>
    <property type="match status" value="5"/>
</dbReference>
<dbReference type="CDD" id="cd00146">
    <property type="entry name" value="PKD"/>
    <property type="match status" value="2"/>
</dbReference>
<dbReference type="InterPro" id="IPR022409">
    <property type="entry name" value="PKD/Chitinase_dom"/>
</dbReference>
<dbReference type="InterPro" id="IPR012334">
    <property type="entry name" value="Pectin_lyas_fold"/>
</dbReference>
<dbReference type="OrthoDB" id="9805017at2"/>
<dbReference type="InterPro" id="IPR059226">
    <property type="entry name" value="Choice_anch_Q_dom"/>
</dbReference>
<dbReference type="SUPFAM" id="SSF53474">
    <property type="entry name" value="alpha/beta-Hydrolases"/>
    <property type="match status" value="1"/>
</dbReference>
<organism evidence="2 3">
    <name type="scientific">Chitinophaga silvatica</name>
    <dbReference type="NCBI Taxonomy" id="2282649"/>
    <lineage>
        <taxon>Bacteria</taxon>
        <taxon>Pseudomonadati</taxon>
        <taxon>Bacteroidota</taxon>
        <taxon>Chitinophagia</taxon>
        <taxon>Chitinophagales</taxon>
        <taxon>Chitinophagaceae</taxon>
        <taxon>Chitinophaga</taxon>
    </lineage>
</organism>
<dbReference type="SMART" id="SM00409">
    <property type="entry name" value="IG"/>
    <property type="match status" value="4"/>
</dbReference>
<dbReference type="InterPro" id="IPR013783">
    <property type="entry name" value="Ig-like_fold"/>
</dbReference>
<dbReference type="SUPFAM" id="SSF49299">
    <property type="entry name" value="PKD domain"/>
    <property type="match status" value="5"/>
</dbReference>
<dbReference type="Pfam" id="PF18962">
    <property type="entry name" value="Por_Secre_tail"/>
    <property type="match status" value="1"/>
</dbReference>
<dbReference type="InterPro" id="IPR029865">
    <property type="entry name" value="KIAA0319-like"/>
</dbReference>
<dbReference type="GO" id="GO:0016020">
    <property type="term" value="C:membrane"/>
    <property type="evidence" value="ECO:0007669"/>
    <property type="project" value="InterPro"/>
</dbReference>
<dbReference type="GO" id="GO:0005509">
    <property type="term" value="F:calcium ion binding"/>
    <property type="evidence" value="ECO:0007669"/>
    <property type="project" value="InterPro"/>
</dbReference>
<dbReference type="PANTHER" id="PTHR46182:SF2">
    <property type="entry name" value="FI19480P1"/>
    <property type="match status" value="1"/>
</dbReference>
<dbReference type="Proteomes" id="UP000260644">
    <property type="component" value="Unassembled WGS sequence"/>
</dbReference>
<dbReference type="NCBIfam" id="NF041518">
    <property type="entry name" value="choice_anch_Q"/>
    <property type="match status" value="1"/>
</dbReference>
<reference evidence="2 3" key="1">
    <citation type="submission" date="2018-07" db="EMBL/GenBank/DDBJ databases">
        <title>Chitinophaga K2CV101002-2 sp. nov., isolated from a monsoon evergreen broad-leaved forest soil.</title>
        <authorList>
            <person name="Lv Y."/>
        </authorList>
    </citation>
    <scope>NUCLEOTIDE SEQUENCE [LARGE SCALE GENOMIC DNA]</scope>
    <source>
        <strain evidence="2 3">GDMCC 1.1288</strain>
    </source>
</reference>
<protein>
    <submittedName>
        <fullName evidence="2">T9SS C-terminal target domain-containing protein</fullName>
    </submittedName>
</protein>
<dbReference type="InterPro" id="IPR003599">
    <property type="entry name" value="Ig_sub"/>
</dbReference>
<dbReference type="SMART" id="SM00089">
    <property type="entry name" value="PKD"/>
    <property type="match status" value="5"/>
</dbReference>
<gene>
    <name evidence="2" type="ORF">DVR12_23365</name>
</gene>
<dbReference type="SUPFAM" id="SSF51126">
    <property type="entry name" value="Pectin lyase-like"/>
    <property type="match status" value="1"/>
</dbReference>